<evidence type="ECO:0000256" key="4">
    <source>
        <dbReference type="ARBA" id="ARBA00023163"/>
    </source>
</evidence>
<feature type="compositionally biased region" description="Polar residues" evidence="7">
    <location>
        <begin position="362"/>
        <end position="400"/>
    </location>
</feature>
<feature type="region of interest" description="Disordered" evidence="7">
    <location>
        <begin position="333"/>
        <end position="400"/>
    </location>
</feature>
<feature type="domain" description="Sox C-terminal" evidence="9">
    <location>
        <begin position="482"/>
        <end position="666"/>
    </location>
</feature>
<dbReference type="AlphaFoldDB" id="C3Y186"/>
<dbReference type="GO" id="GO:0005634">
    <property type="term" value="C:nucleus"/>
    <property type="evidence" value="ECO:0007669"/>
    <property type="project" value="UniProtKB-SubCell"/>
</dbReference>
<dbReference type="GO" id="GO:0003677">
    <property type="term" value="F:DNA binding"/>
    <property type="evidence" value="ECO:0007669"/>
    <property type="project" value="UniProtKB-UniRule"/>
</dbReference>
<dbReference type="Pfam" id="PF12067">
    <property type="entry name" value="Sox17_18_mid"/>
    <property type="match status" value="1"/>
</dbReference>
<evidence type="ECO:0000256" key="7">
    <source>
        <dbReference type="SAM" id="MobiDB-lite"/>
    </source>
</evidence>
<feature type="region of interest" description="Disordered" evidence="7">
    <location>
        <begin position="178"/>
        <end position="313"/>
    </location>
</feature>
<feature type="compositionally biased region" description="Low complexity" evidence="7">
    <location>
        <begin position="222"/>
        <end position="249"/>
    </location>
</feature>
<evidence type="ECO:0000256" key="5">
    <source>
        <dbReference type="ARBA" id="ARBA00023242"/>
    </source>
</evidence>
<keyword evidence="4" id="KW-0804">Transcription</keyword>
<evidence type="ECO:0000256" key="3">
    <source>
        <dbReference type="ARBA" id="ARBA00023125"/>
    </source>
</evidence>
<evidence type="ECO:0000256" key="6">
    <source>
        <dbReference type="PROSITE-ProRule" id="PRU00267"/>
    </source>
</evidence>
<proteinExistence type="predicted"/>
<keyword evidence="2" id="KW-0805">Transcription regulation</keyword>
<dbReference type="PANTHER" id="PTHR45803:SF5">
    <property type="entry name" value="SOX100B"/>
    <property type="match status" value="1"/>
</dbReference>
<feature type="compositionally biased region" description="Polar residues" evidence="7">
    <location>
        <begin position="270"/>
        <end position="284"/>
    </location>
</feature>
<comment type="subcellular location">
    <subcellularLocation>
        <location evidence="1">Nucleus</location>
    </subcellularLocation>
</comment>
<dbReference type="eggNOG" id="KOG0527">
    <property type="taxonomic scope" value="Eukaryota"/>
</dbReference>
<feature type="domain" description="HMG box" evidence="8">
    <location>
        <begin position="117"/>
        <end position="185"/>
    </location>
</feature>
<reference evidence="10" key="1">
    <citation type="journal article" date="2008" name="Nature">
        <title>The amphioxus genome and the evolution of the chordate karyotype.</title>
        <authorList>
            <consortium name="US DOE Joint Genome Institute (JGI-PGF)"/>
            <person name="Putnam N.H."/>
            <person name="Butts T."/>
            <person name="Ferrier D.E.K."/>
            <person name="Furlong R.F."/>
            <person name="Hellsten U."/>
            <person name="Kawashima T."/>
            <person name="Robinson-Rechavi M."/>
            <person name="Shoguchi E."/>
            <person name="Terry A."/>
            <person name="Yu J.-K."/>
            <person name="Benito-Gutierrez E.L."/>
            <person name="Dubchak I."/>
            <person name="Garcia-Fernandez J."/>
            <person name="Gibson-Brown J.J."/>
            <person name="Grigoriev I.V."/>
            <person name="Horton A.C."/>
            <person name="de Jong P.J."/>
            <person name="Jurka J."/>
            <person name="Kapitonov V.V."/>
            <person name="Kohara Y."/>
            <person name="Kuroki Y."/>
            <person name="Lindquist E."/>
            <person name="Lucas S."/>
            <person name="Osoegawa K."/>
            <person name="Pennacchio L.A."/>
            <person name="Salamov A.A."/>
            <person name="Satou Y."/>
            <person name="Sauka-Spengler T."/>
            <person name="Schmutz J."/>
            <person name="Shin-I T."/>
            <person name="Toyoda A."/>
            <person name="Bronner-Fraser M."/>
            <person name="Fujiyama A."/>
            <person name="Holland L.Z."/>
            <person name="Holland P.W.H."/>
            <person name="Satoh N."/>
            <person name="Rokhsar D.S."/>
        </authorList>
    </citation>
    <scope>NUCLEOTIDE SEQUENCE [LARGE SCALE GENOMIC DNA]</scope>
    <source>
        <strain evidence="10">S238N-H82</strain>
        <tissue evidence="10">Testes</tissue>
    </source>
</reference>
<dbReference type="STRING" id="7739.C3Y186"/>
<dbReference type="InParanoid" id="C3Y186"/>
<dbReference type="InterPro" id="IPR050917">
    <property type="entry name" value="SOX_TF"/>
</dbReference>
<dbReference type="PANTHER" id="PTHR45803">
    <property type="entry name" value="SOX100B"/>
    <property type="match status" value="1"/>
</dbReference>
<dbReference type="InterPro" id="IPR036910">
    <property type="entry name" value="HMG_box_dom_sf"/>
</dbReference>
<feature type="DNA-binding region" description="HMG box" evidence="6">
    <location>
        <begin position="117"/>
        <end position="185"/>
    </location>
</feature>
<feature type="compositionally biased region" description="Basic residues" evidence="7">
    <location>
        <begin position="187"/>
        <end position="198"/>
    </location>
</feature>
<dbReference type="PROSITE" id="PS51516">
    <property type="entry name" value="SOX_C"/>
    <property type="match status" value="1"/>
</dbReference>
<protein>
    <recommendedName>
        <fullName evidence="11">HMG box domain-containing protein</fullName>
    </recommendedName>
</protein>
<dbReference type="InterPro" id="IPR009071">
    <property type="entry name" value="HMG_box_dom"/>
</dbReference>
<feature type="region of interest" description="Disordered" evidence="7">
    <location>
        <begin position="85"/>
        <end position="114"/>
    </location>
</feature>
<dbReference type="SUPFAM" id="SSF47095">
    <property type="entry name" value="HMG-box"/>
    <property type="match status" value="1"/>
</dbReference>
<dbReference type="InterPro" id="IPR021934">
    <property type="entry name" value="Sox_C"/>
</dbReference>
<accession>C3Y186</accession>
<keyword evidence="5 6" id="KW-0539">Nucleus</keyword>
<dbReference type="CDD" id="cd22032">
    <property type="entry name" value="HMG-box_SoxF"/>
    <property type="match status" value="1"/>
</dbReference>
<sequence length="668" mass="73194">MRRGRPTSQAFITERRLSLAVVPWTARSPVEYVFVVFVLRDRVVVPPQWYLNSHCWAKITQVRSVKTSGQKMNPTLGVMSNALRRIPDPQQDSQPYKWLEKTKSDGASGRTRREQRIRRPMNAFMVWARTERKRLAHEKPDLHNAELSKILGKTWRSLTTSQKQPFVEEAERIRVQHMQDHPDYKYRPRRRKQAKRVCKRVDTGLTLSGLAHKFGLSPPPSSSSSSSGPTTQSSLGTPDSTPTNSPTPDAVSVKSEPASMDSPPRVESASPLQNLAKLTSNTTRFPADKRLLSNDCLPGGLPTPEMSPLDARDDDVFFPPDFKWDVGRVGREATMRPADRPSSSGNLPPTTLTLPKPGKVQRSLSVAEQTAANAGRCQTPTRARSSSTGDFPATSTVASSMSSGIATQSAVRQPPQYRSELHALVSSPYPVSMWYSNGGDFTNSDNSTTFQYPSNIQSTGNHSTAYPAENSSRSTSVSEMSPATTTGVNAMHSIKYQTTASLMTAMSTGSYQQNGSVLHVPSPETYSSGSPAMTHSDVQNTDLSCLSQEELLDEVDRAEFDQYLNSYLNSENALNFSITPEQHFGLAANPNFTMPQGYGLNDFQEAGSYKNHMGYYQGVANTQNFGNPTLGGNVVPWGCGGQGEDGSLTSVLADANAIYYSNSMCTAT</sequence>
<dbReference type="FunFam" id="1.10.30.10:FF:000008">
    <property type="entry name" value="transcription factor SOX-7"/>
    <property type="match status" value="1"/>
</dbReference>
<dbReference type="EMBL" id="GG666480">
    <property type="protein sequence ID" value="EEN65626.1"/>
    <property type="molecule type" value="Genomic_DNA"/>
</dbReference>
<dbReference type="PROSITE" id="PS50118">
    <property type="entry name" value="HMG_BOX_2"/>
    <property type="match status" value="1"/>
</dbReference>
<evidence type="ECO:0000256" key="1">
    <source>
        <dbReference type="ARBA" id="ARBA00004123"/>
    </source>
</evidence>
<dbReference type="Gene3D" id="1.10.30.10">
    <property type="entry name" value="High mobility group box domain"/>
    <property type="match status" value="1"/>
</dbReference>
<gene>
    <name evidence="10" type="ORF">BRAFLDRAFT_125030</name>
</gene>
<dbReference type="InterPro" id="IPR033392">
    <property type="entry name" value="Sox7/17/18_central"/>
</dbReference>
<evidence type="ECO:0000313" key="10">
    <source>
        <dbReference type="EMBL" id="EEN65626.1"/>
    </source>
</evidence>
<keyword evidence="3 6" id="KW-0238">DNA-binding</keyword>
<evidence type="ECO:0000259" key="9">
    <source>
        <dbReference type="PROSITE" id="PS51516"/>
    </source>
</evidence>
<dbReference type="SMART" id="SM00398">
    <property type="entry name" value="HMG"/>
    <property type="match status" value="1"/>
</dbReference>
<evidence type="ECO:0008006" key="11">
    <source>
        <dbReference type="Google" id="ProtNLM"/>
    </source>
</evidence>
<organism>
    <name type="scientific">Branchiostoma floridae</name>
    <name type="common">Florida lancelet</name>
    <name type="synonym">Amphioxus</name>
    <dbReference type="NCBI Taxonomy" id="7739"/>
    <lineage>
        <taxon>Eukaryota</taxon>
        <taxon>Metazoa</taxon>
        <taxon>Chordata</taxon>
        <taxon>Cephalochordata</taxon>
        <taxon>Leptocardii</taxon>
        <taxon>Amphioxiformes</taxon>
        <taxon>Branchiostomatidae</taxon>
        <taxon>Branchiostoma</taxon>
    </lineage>
</organism>
<name>C3Y186_BRAFL</name>
<dbReference type="Pfam" id="PF00505">
    <property type="entry name" value="HMG_box"/>
    <property type="match status" value="1"/>
</dbReference>
<feature type="region of interest" description="Disordered" evidence="7">
    <location>
        <begin position="454"/>
        <end position="483"/>
    </location>
</feature>
<evidence type="ECO:0000256" key="2">
    <source>
        <dbReference type="ARBA" id="ARBA00023015"/>
    </source>
</evidence>
<evidence type="ECO:0000259" key="8">
    <source>
        <dbReference type="PROSITE" id="PS50118"/>
    </source>
</evidence>